<keyword evidence="1" id="KW-0808">Transferase</keyword>
<sequence length="298" mass="33864">MSSLEHLKQDGGNYVTVDGYPFDGAKRAEHERLERQSAAMLGIMHDRLVHAPVQNPRRILEIGCGTGATIIRLAEQYPEAHVIGVDPHPVPPIHEKPSNARYLLGRFEDLFEEGHADLQPASFDYVFARWMVCTVTDWPAYLKRCYALLAPGGWLEMHEGANVEFFSAKSADKRIDDDWSWNKAIVAGCRRKGFEFDIGKKLATYFSKYTGLVDIDSRYYPLTTTPWPEKPETDLCTRYMQESGVATVRGMTKMLVNGTDGIEGNELEEMLEEAERTQSNPAIKGVHWRFYTVWGQRT</sequence>
<dbReference type="Pfam" id="PF13489">
    <property type="entry name" value="Methyltransf_23"/>
    <property type="match status" value="1"/>
</dbReference>
<dbReference type="SUPFAM" id="SSF53335">
    <property type="entry name" value="S-adenosyl-L-methionine-dependent methyltransferases"/>
    <property type="match status" value="1"/>
</dbReference>
<dbReference type="PANTHER" id="PTHR43591:SF24">
    <property type="entry name" value="2-METHOXY-6-POLYPRENYL-1,4-BENZOQUINOL METHYLASE, MITOCHONDRIAL"/>
    <property type="match status" value="1"/>
</dbReference>
<protein>
    <submittedName>
        <fullName evidence="1">S-adenosyl-L-methionine-dependent methyltransferase</fullName>
    </submittedName>
</protein>
<gene>
    <name evidence="1" type="ORF">K431DRAFT_286722</name>
</gene>
<reference evidence="1" key="1">
    <citation type="journal article" date="2020" name="Stud. Mycol.">
        <title>101 Dothideomycetes genomes: a test case for predicting lifestyles and emergence of pathogens.</title>
        <authorList>
            <person name="Haridas S."/>
            <person name="Albert R."/>
            <person name="Binder M."/>
            <person name="Bloem J."/>
            <person name="Labutti K."/>
            <person name="Salamov A."/>
            <person name="Andreopoulos B."/>
            <person name="Baker S."/>
            <person name="Barry K."/>
            <person name="Bills G."/>
            <person name="Bluhm B."/>
            <person name="Cannon C."/>
            <person name="Castanera R."/>
            <person name="Culley D."/>
            <person name="Daum C."/>
            <person name="Ezra D."/>
            <person name="Gonzalez J."/>
            <person name="Henrissat B."/>
            <person name="Kuo A."/>
            <person name="Liang C."/>
            <person name="Lipzen A."/>
            <person name="Lutzoni F."/>
            <person name="Magnuson J."/>
            <person name="Mondo S."/>
            <person name="Nolan M."/>
            <person name="Ohm R."/>
            <person name="Pangilinan J."/>
            <person name="Park H.-J."/>
            <person name="Ramirez L."/>
            <person name="Alfaro M."/>
            <person name="Sun H."/>
            <person name="Tritt A."/>
            <person name="Yoshinaga Y."/>
            <person name="Zwiers L.-H."/>
            <person name="Turgeon B."/>
            <person name="Goodwin S."/>
            <person name="Spatafora J."/>
            <person name="Crous P."/>
            <person name="Grigoriev I."/>
        </authorList>
    </citation>
    <scope>NUCLEOTIDE SEQUENCE</scope>
    <source>
        <strain evidence="1">CBS 116435</strain>
    </source>
</reference>
<name>A0A9P4UNX9_9PEZI</name>
<proteinExistence type="predicted"/>
<dbReference type="PANTHER" id="PTHR43591">
    <property type="entry name" value="METHYLTRANSFERASE"/>
    <property type="match status" value="1"/>
</dbReference>
<keyword evidence="1" id="KW-0489">Methyltransferase</keyword>
<comment type="caution">
    <text evidence="1">The sequence shown here is derived from an EMBL/GenBank/DDBJ whole genome shotgun (WGS) entry which is preliminary data.</text>
</comment>
<keyword evidence="2" id="KW-1185">Reference proteome</keyword>
<dbReference type="Proteomes" id="UP000799441">
    <property type="component" value="Unassembled WGS sequence"/>
</dbReference>
<evidence type="ECO:0000313" key="2">
    <source>
        <dbReference type="Proteomes" id="UP000799441"/>
    </source>
</evidence>
<dbReference type="InterPro" id="IPR029063">
    <property type="entry name" value="SAM-dependent_MTases_sf"/>
</dbReference>
<dbReference type="EMBL" id="MU003811">
    <property type="protein sequence ID" value="KAF2719430.1"/>
    <property type="molecule type" value="Genomic_DNA"/>
</dbReference>
<dbReference type="AlphaFoldDB" id="A0A9P4UNX9"/>
<organism evidence="1 2">
    <name type="scientific">Polychaeton citri CBS 116435</name>
    <dbReference type="NCBI Taxonomy" id="1314669"/>
    <lineage>
        <taxon>Eukaryota</taxon>
        <taxon>Fungi</taxon>
        <taxon>Dikarya</taxon>
        <taxon>Ascomycota</taxon>
        <taxon>Pezizomycotina</taxon>
        <taxon>Dothideomycetes</taxon>
        <taxon>Dothideomycetidae</taxon>
        <taxon>Capnodiales</taxon>
        <taxon>Capnodiaceae</taxon>
        <taxon>Polychaeton</taxon>
    </lineage>
</organism>
<dbReference type="CDD" id="cd02440">
    <property type="entry name" value="AdoMet_MTases"/>
    <property type="match status" value="1"/>
</dbReference>
<dbReference type="GO" id="GO:0008168">
    <property type="term" value="F:methyltransferase activity"/>
    <property type="evidence" value="ECO:0007669"/>
    <property type="project" value="UniProtKB-KW"/>
</dbReference>
<evidence type="ECO:0000313" key="1">
    <source>
        <dbReference type="EMBL" id="KAF2719430.1"/>
    </source>
</evidence>
<dbReference type="GO" id="GO:0032259">
    <property type="term" value="P:methylation"/>
    <property type="evidence" value="ECO:0007669"/>
    <property type="project" value="UniProtKB-KW"/>
</dbReference>
<dbReference type="Gene3D" id="3.40.50.150">
    <property type="entry name" value="Vaccinia Virus protein VP39"/>
    <property type="match status" value="1"/>
</dbReference>
<accession>A0A9P4UNX9</accession>
<dbReference type="OrthoDB" id="10017101at2759"/>